<dbReference type="GO" id="GO:0005829">
    <property type="term" value="C:cytosol"/>
    <property type="evidence" value="ECO:0007669"/>
    <property type="project" value="UniProtKB-ARBA"/>
</dbReference>
<dbReference type="Pfam" id="PF00724">
    <property type="entry name" value="Oxidored_FMN"/>
    <property type="match status" value="1"/>
</dbReference>
<dbReference type="FunFam" id="3.20.20.70:FF:000059">
    <property type="entry name" value="N-ethylmaleimide reductase, FMN-linked"/>
    <property type="match status" value="1"/>
</dbReference>
<organism evidence="5 6">
    <name type="scientific">Corynebacterium ulcerans</name>
    <dbReference type="NCBI Taxonomy" id="65058"/>
    <lineage>
        <taxon>Bacteria</taxon>
        <taxon>Bacillati</taxon>
        <taxon>Actinomycetota</taxon>
        <taxon>Actinomycetes</taxon>
        <taxon>Mycobacteriales</taxon>
        <taxon>Corynebacteriaceae</taxon>
        <taxon>Corynebacterium</taxon>
    </lineage>
</organism>
<evidence type="ECO:0000313" key="5">
    <source>
        <dbReference type="EMBL" id="GJJ42320.1"/>
    </source>
</evidence>
<comment type="caution">
    <text evidence="5">The sequence shown here is derived from an EMBL/GenBank/DDBJ whole genome shotgun (WGS) entry which is preliminary data.</text>
</comment>
<evidence type="ECO:0000256" key="3">
    <source>
        <dbReference type="ARBA" id="ARBA00023002"/>
    </source>
</evidence>
<dbReference type="Proteomes" id="UP001205910">
    <property type="component" value="Unassembled WGS sequence"/>
</dbReference>
<dbReference type="InterPro" id="IPR045247">
    <property type="entry name" value="Oye-like"/>
</dbReference>
<proteinExistence type="inferred from homology"/>
<name>A0ABD0BES0_CORUL</name>
<dbReference type="PANTHER" id="PTHR22893">
    <property type="entry name" value="NADH OXIDOREDUCTASE-RELATED"/>
    <property type="match status" value="1"/>
</dbReference>
<feature type="domain" description="NADH:flavin oxidoreductase/NADH oxidase N-terminal" evidence="4">
    <location>
        <begin position="7"/>
        <end position="338"/>
    </location>
</feature>
<evidence type="ECO:0000313" key="6">
    <source>
        <dbReference type="Proteomes" id="UP001205910"/>
    </source>
</evidence>
<dbReference type="SUPFAM" id="SSF51395">
    <property type="entry name" value="FMN-linked oxidoreductases"/>
    <property type="match status" value="1"/>
</dbReference>
<protein>
    <submittedName>
        <fullName evidence="5">Alkene reductase</fullName>
    </submittedName>
</protein>
<comment type="similarity">
    <text evidence="2">Belongs to the NADH:flavin oxidoreductase/NADH oxidase family.</text>
</comment>
<comment type="cofactor">
    <cofactor evidence="1">
        <name>FMN</name>
        <dbReference type="ChEBI" id="CHEBI:58210"/>
    </cofactor>
</comment>
<evidence type="ECO:0000259" key="4">
    <source>
        <dbReference type="Pfam" id="PF00724"/>
    </source>
</evidence>
<dbReference type="InterPro" id="IPR001155">
    <property type="entry name" value="OxRdtase_FMN_N"/>
</dbReference>
<keyword evidence="3" id="KW-0560">Oxidoreductase</keyword>
<dbReference type="PANTHER" id="PTHR22893:SF91">
    <property type="entry name" value="NADPH DEHYDROGENASE 2-RELATED"/>
    <property type="match status" value="1"/>
</dbReference>
<sequence>MIAMTSLFTSAQAGALNLRNRITMAALTRLRAGEDGVPGALHAEYYAQRASAGLIVTEGTYPTLRGRGFSGQPGITDSAQQEGWRKVAEAVHAAGGSVVMQVMHAGRMSHESMNGGVSPEAPSALASGTQMRTPVGKVDLPVPHALETAELERVKQEFVAASRRAVDAGLDGVELHGANGYLLHEFLSPSSNVRTDEFGGTPENRARFVIQVVQAVAEEIGAHRVGLRISPEHNIQGVLETDREETLATYQVLLDEIRGLGLAYLSILHADYHSDFIRQLAETFGGFVILNSGFGSYTEYAEAADIVESEYANAVAVGREFIANPDLVRRWQEGIALNIPDPDTFYVGGPHGYTDYPFVD</sequence>
<dbReference type="Gene3D" id="3.20.20.70">
    <property type="entry name" value="Aldolase class I"/>
    <property type="match status" value="1"/>
</dbReference>
<dbReference type="EMBL" id="BQFK01000001">
    <property type="protein sequence ID" value="GJJ42320.1"/>
    <property type="molecule type" value="Genomic_DNA"/>
</dbReference>
<dbReference type="AlphaFoldDB" id="A0ABD0BES0"/>
<evidence type="ECO:0000256" key="1">
    <source>
        <dbReference type="ARBA" id="ARBA00001917"/>
    </source>
</evidence>
<accession>A0ABD0BES0</accession>
<dbReference type="CDD" id="cd02933">
    <property type="entry name" value="OYE_like_FMN"/>
    <property type="match status" value="1"/>
</dbReference>
<dbReference type="InterPro" id="IPR013785">
    <property type="entry name" value="Aldolase_TIM"/>
</dbReference>
<evidence type="ECO:0000256" key="2">
    <source>
        <dbReference type="ARBA" id="ARBA00005979"/>
    </source>
</evidence>
<dbReference type="GO" id="GO:0016628">
    <property type="term" value="F:oxidoreductase activity, acting on the CH-CH group of donors, NAD or NADP as acceptor"/>
    <property type="evidence" value="ECO:0007669"/>
    <property type="project" value="UniProtKB-ARBA"/>
</dbReference>
<reference evidence="5 6" key="1">
    <citation type="submission" date="2021-11" db="EMBL/GenBank/DDBJ databases">
        <title>Whole genome sequences of diphtheriae toxin producing Corynebacterium ulcerans isolates from cats in Osaka, Japan.</title>
        <authorList>
            <person name="Umeda K."/>
            <person name="Hirai Y."/>
        </authorList>
    </citation>
    <scope>NUCLEOTIDE SEQUENCE [LARGE SCALE GENOMIC DNA]</scope>
    <source>
        <strain evidence="5 6">12109B-1</strain>
    </source>
</reference>
<gene>
    <name evidence="5" type="ORF">CULCOIPH005_05090</name>
</gene>